<comment type="cofactor">
    <cofactor evidence="1 9">
        <name>FAD</name>
        <dbReference type="ChEBI" id="CHEBI:57692"/>
    </cofactor>
</comment>
<keyword evidence="5 9" id="KW-0274">FAD</keyword>
<accession>A0A1S9PIB0</accession>
<comment type="pathway">
    <text evidence="7">Amino-acid biosynthesis; L-methionine biosynthesis via de novo pathway.</text>
</comment>
<dbReference type="Pfam" id="PF02219">
    <property type="entry name" value="MTHFR"/>
    <property type="match status" value="1"/>
</dbReference>
<evidence type="ECO:0000256" key="7">
    <source>
        <dbReference type="ARBA" id="ARBA00034478"/>
    </source>
</evidence>
<evidence type="ECO:0000313" key="10">
    <source>
        <dbReference type="EMBL" id="OOQ60700.1"/>
    </source>
</evidence>
<dbReference type="Gene3D" id="3.20.20.220">
    <property type="match status" value="1"/>
</dbReference>
<evidence type="ECO:0000256" key="4">
    <source>
        <dbReference type="ARBA" id="ARBA00022630"/>
    </source>
</evidence>
<dbReference type="GO" id="GO:0009086">
    <property type="term" value="P:methionine biosynthetic process"/>
    <property type="evidence" value="ECO:0007669"/>
    <property type="project" value="TreeGrafter"/>
</dbReference>
<keyword evidence="4 9" id="KW-0285">Flavoprotein</keyword>
<proteinExistence type="inferred from homology"/>
<dbReference type="STRING" id="1792845.BC343_24210"/>
<evidence type="ECO:0000256" key="2">
    <source>
        <dbReference type="ARBA" id="ARBA00004777"/>
    </source>
</evidence>
<dbReference type="SUPFAM" id="SSF51730">
    <property type="entry name" value="FAD-linked oxidoreductase"/>
    <property type="match status" value="1"/>
</dbReference>
<evidence type="ECO:0000313" key="11">
    <source>
        <dbReference type="Proteomes" id="UP000189739"/>
    </source>
</evidence>
<comment type="pathway">
    <text evidence="2 9">One-carbon metabolism; tetrahydrofolate interconversion.</text>
</comment>
<dbReference type="GO" id="GO:0106312">
    <property type="term" value="F:methylenetetrahydrofolate reductase (NADH) activity"/>
    <property type="evidence" value="ECO:0007669"/>
    <property type="project" value="UniProtKB-EC"/>
</dbReference>
<dbReference type="GO" id="GO:0071949">
    <property type="term" value="F:FAD binding"/>
    <property type="evidence" value="ECO:0007669"/>
    <property type="project" value="TreeGrafter"/>
</dbReference>
<evidence type="ECO:0000256" key="5">
    <source>
        <dbReference type="ARBA" id="ARBA00022827"/>
    </source>
</evidence>
<keyword evidence="11" id="KW-1185">Reference proteome</keyword>
<dbReference type="GO" id="GO:0005829">
    <property type="term" value="C:cytosol"/>
    <property type="evidence" value="ECO:0007669"/>
    <property type="project" value="TreeGrafter"/>
</dbReference>
<dbReference type="Proteomes" id="UP000189739">
    <property type="component" value="Unassembled WGS sequence"/>
</dbReference>
<evidence type="ECO:0000256" key="3">
    <source>
        <dbReference type="ARBA" id="ARBA00006743"/>
    </source>
</evidence>
<dbReference type="PANTHER" id="PTHR45754:SF3">
    <property type="entry name" value="METHYLENETETRAHYDROFOLATE REDUCTASE (NADPH)"/>
    <property type="match status" value="1"/>
</dbReference>
<dbReference type="GO" id="GO:0035999">
    <property type="term" value="P:tetrahydrofolate interconversion"/>
    <property type="evidence" value="ECO:0007669"/>
    <property type="project" value="UniProtKB-UniPathway"/>
</dbReference>
<gene>
    <name evidence="10" type="ORF">BC343_24210</name>
</gene>
<comment type="caution">
    <text evidence="10">The sequence shown here is derived from an EMBL/GenBank/DDBJ whole genome shotgun (WGS) entry which is preliminary data.</text>
</comment>
<evidence type="ECO:0000256" key="8">
    <source>
        <dbReference type="ARBA" id="ARBA00048628"/>
    </source>
</evidence>
<dbReference type="EMBL" id="MBTF01000005">
    <property type="protein sequence ID" value="OOQ60700.1"/>
    <property type="molecule type" value="Genomic_DNA"/>
</dbReference>
<dbReference type="RefSeq" id="WP_078347400.1">
    <property type="nucleotide sequence ID" value="NZ_MBTF01000005.1"/>
</dbReference>
<protein>
    <recommendedName>
        <fullName evidence="9">Methylenetetrahydrofolate reductase</fullName>
    </recommendedName>
</protein>
<reference evidence="10 11" key="1">
    <citation type="submission" date="2016-07" db="EMBL/GenBank/DDBJ databases">
        <title>Genomic analysis of zinc-resistant bacterium Mucilaginibacter pedocola TBZ30.</title>
        <authorList>
            <person name="Huang J."/>
            <person name="Tang J."/>
        </authorList>
    </citation>
    <scope>NUCLEOTIDE SEQUENCE [LARGE SCALE GENOMIC DNA]</scope>
    <source>
        <strain evidence="10 11">TBZ30</strain>
    </source>
</reference>
<evidence type="ECO:0000256" key="9">
    <source>
        <dbReference type="RuleBase" id="RU003862"/>
    </source>
</evidence>
<dbReference type="AlphaFoldDB" id="A0A1S9PIB0"/>
<dbReference type="UniPathway" id="UPA00193"/>
<sequence>MKITEHIANANGKTLFSFELIPPLKGESIQGIYNAIDPLMEFKPPFIDVTSLREDYIYKQHDSGLLEKLAYRKRPGTIAICAAIMNKYKVDTVPHLLCGGFTKDETENGLIDLQFLGIENVLVLRGDARRGDASFVPTPNGHCYATDLLQQVTNMNKGIYLHENHEGILKTDFCIGVAGYPEKHFEAPNLKTDFKYLKQKVDMGAGFIVTQMFFDNQKYFDFVNACRANDIHVPIIPGLKPLTTSKQLVNLSKTFHIDIPDDLSDAVHAAKSEKDVKEIGIEWTINQCKELVKFGAPVLHFYTMSNPAGPTKRIAQAIF</sequence>
<dbReference type="InterPro" id="IPR029041">
    <property type="entry name" value="FAD-linked_oxidoreductase-like"/>
</dbReference>
<comment type="catalytic activity">
    <reaction evidence="8">
        <text>(6S)-5-methyl-5,6,7,8-tetrahydrofolate + NAD(+) = (6R)-5,10-methylene-5,6,7,8-tetrahydrofolate + NADH + H(+)</text>
        <dbReference type="Rhea" id="RHEA:19821"/>
        <dbReference type="ChEBI" id="CHEBI:15378"/>
        <dbReference type="ChEBI" id="CHEBI:15636"/>
        <dbReference type="ChEBI" id="CHEBI:18608"/>
        <dbReference type="ChEBI" id="CHEBI:57540"/>
        <dbReference type="ChEBI" id="CHEBI:57945"/>
        <dbReference type="EC" id="1.5.1.54"/>
    </reaction>
    <physiologicalReaction direction="right-to-left" evidence="8">
        <dbReference type="Rhea" id="RHEA:19823"/>
    </physiologicalReaction>
</comment>
<dbReference type="CDD" id="cd00537">
    <property type="entry name" value="MTHFR"/>
    <property type="match status" value="1"/>
</dbReference>
<organism evidence="10 11">
    <name type="scientific">Mucilaginibacter pedocola</name>
    <dbReference type="NCBI Taxonomy" id="1792845"/>
    <lineage>
        <taxon>Bacteria</taxon>
        <taxon>Pseudomonadati</taxon>
        <taxon>Bacteroidota</taxon>
        <taxon>Sphingobacteriia</taxon>
        <taxon>Sphingobacteriales</taxon>
        <taxon>Sphingobacteriaceae</taxon>
        <taxon>Mucilaginibacter</taxon>
    </lineage>
</organism>
<evidence type="ECO:0000256" key="1">
    <source>
        <dbReference type="ARBA" id="ARBA00001974"/>
    </source>
</evidence>
<comment type="similarity">
    <text evidence="3 9">Belongs to the methylenetetrahydrofolate reductase family.</text>
</comment>
<evidence type="ECO:0000256" key="6">
    <source>
        <dbReference type="ARBA" id="ARBA00023002"/>
    </source>
</evidence>
<dbReference type="PANTHER" id="PTHR45754">
    <property type="entry name" value="METHYLENETETRAHYDROFOLATE REDUCTASE"/>
    <property type="match status" value="1"/>
</dbReference>
<name>A0A1S9PIB0_9SPHI</name>
<dbReference type="InterPro" id="IPR003171">
    <property type="entry name" value="Mehydrof_redctse-like"/>
</dbReference>
<dbReference type="OrthoDB" id="9812555at2"/>
<keyword evidence="6 9" id="KW-0560">Oxidoreductase</keyword>